<feature type="non-terminal residue" evidence="3">
    <location>
        <position position="65"/>
    </location>
</feature>
<evidence type="ECO:0000313" key="2">
    <source>
        <dbReference type="Proteomes" id="UP000694864"/>
    </source>
</evidence>
<dbReference type="RefSeq" id="XP_019098803.1">
    <property type="nucleotide sequence ID" value="XM_019243258.1"/>
</dbReference>
<feature type="non-terminal residue" evidence="3">
    <location>
        <position position="1"/>
    </location>
</feature>
<dbReference type="Proteomes" id="UP000694864">
    <property type="component" value="Unplaced"/>
</dbReference>
<sequence>VNRGLEYEHGEEGKVIEKPDDDKPNEKPDDEPVCKDHMNYPSLWKANEAGMITCHCGAEGLKLKR</sequence>
<gene>
    <name evidence="3" type="primary">LOC109132172</name>
</gene>
<feature type="region of interest" description="Disordered" evidence="1">
    <location>
        <begin position="1"/>
        <end position="35"/>
    </location>
</feature>
<organism evidence="2 3">
    <name type="scientific">Camelina sativa</name>
    <name type="common">False flax</name>
    <name type="synonym">Myagrum sativum</name>
    <dbReference type="NCBI Taxonomy" id="90675"/>
    <lineage>
        <taxon>Eukaryota</taxon>
        <taxon>Viridiplantae</taxon>
        <taxon>Streptophyta</taxon>
        <taxon>Embryophyta</taxon>
        <taxon>Tracheophyta</taxon>
        <taxon>Spermatophyta</taxon>
        <taxon>Magnoliopsida</taxon>
        <taxon>eudicotyledons</taxon>
        <taxon>Gunneridae</taxon>
        <taxon>Pentapetalae</taxon>
        <taxon>rosids</taxon>
        <taxon>malvids</taxon>
        <taxon>Brassicales</taxon>
        <taxon>Brassicaceae</taxon>
        <taxon>Camelineae</taxon>
        <taxon>Camelina</taxon>
    </lineage>
</organism>
<name>A0ABM1RIG5_CAMSA</name>
<protein>
    <submittedName>
        <fullName evidence="3">Lysine-specific demethylase JMJ25-like</fullName>
    </submittedName>
</protein>
<evidence type="ECO:0000256" key="1">
    <source>
        <dbReference type="SAM" id="MobiDB-lite"/>
    </source>
</evidence>
<proteinExistence type="predicted"/>
<evidence type="ECO:0000313" key="3">
    <source>
        <dbReference type="RefSeq" id="XP_019098803.1"/>
    </source>
</evidence>
<reference evidence="3" key="2">
    <citation type="submission" date="2025-08" db="UniProtKB">
        <authorList>
            <consortium name="RefSeq"/>
        </authorList>
    </citation>
    <scope>IDENTIFICATION</scope>
    <source>
        <tissue evidence="3">Leaf</tissue>
    </source>
</reference>
<reference evidence="2" key="1">
    <citation type="journal article" date="2014" name="Nat. Commun.">
        <title>The emerging biofuel crop Camelina sativa retains a highly undifferentiated hexaploid genome structure.</title>
        <authorList>
            <person name="Kagale S."/>
            <person name="Koh C."/>
            <person name="Nixon J."/>
            <person name="Bollina V."/>
            <person name="Clarke W.E."/>
            <person name="Tuteja R."/>
            <person name="Spillane C."/>
            <person name="Robinson S.J."/>
            <person name="Links M.G."/>
            <person name="Clarke C."/>
            <person name="Higgins E.E."/>
            <person name="Huebert T."/>
            <person name="Sharpe A.G."/>
            <person name="Parkin I.A."/>
        </authorList>
    </citation>
    <scope>NUCLEOTIDE SEQUENCE [LARGE SCALE GENOMIC DNA]</scope>
    <source>
        <strain evidence="2">cv. DH55</strain>
    </source>
</reference>
<accession>A0ABM1RIG5</accession>
<keyword evidence="2" id="KW-1185">Reference proteome</keyword>
<dbReference type="GeneID" id="109132172"/>